<evidence type="ECO:0000313" key="16">
    <source>
        <dbReference type="Proteomes" id="UP000031056"/>
    </source>
</evidence>
<dbReference type="PANTHER" id="PTHR45955:SF1">
    <property type="entry name" value="PHOSPHOACETYLGLUCOSAMINE MUTASE"/>
    <property type="match status" value="1"/>
</dbReference>
<reference evidence="15 16" key="1">
    <citation type="journal article" date="2014" name="MBio">
        <title>The Ordospora colligata genome; evolution of extreme reduction in microsporidia and host-to-parasite horizontal gene transfer.</title>
        <authorList>
            <person name="Pombert J.-F."/>
            <person name="Haag K.L."/>
            <person name="Beidas S."/>
            <person name="Ebert D."/>
            <person name="Keeling P.J."/>
        </authorList>
    </citation>
    <scope>NUCLEOTIDE SEQUENCE [LARGE SCALE GENOMIC DNA]</scope>
    <source>
        <strain evidence="15 16">OC4</strain>
    </source>
</reference>
<dbReference type="AlphaFoldDB" id="A0A0B2UMW2"/>
<keyword evidence="7" id="KW-0460">Magnesium</keyword>
<evidence type="ECO:0000256" key="5">
    <source>
        <dbReference type="ARBA" id="ARBA00012731"/>
    </source>
</evidence>
<evidence type="ECO:0000256" key="2">
    <source>
        <dbReference type="ARBA" id="ARBA00001946"/>
    </source>
</evidence>
<keyword evidence="6" id="KW-0479">Metal-binding</keyword>
<name>A0A0B2UMW2_9MICR</name>
<keyword evidence="8" id="KW-0413">Isomerase</keyword>
<evidence type="ECO:0000256" key="1">
    <source>
        <dbReference type="ARBA" id="ARBA00000558"/>
    </source>
</evidence>
<comment type="pathway">
    <text evidence="3">Nucleotide-sugar biosynthesis; UDP-N-acetyl-alpha-D-glucosamine biosynthesis; N-acetyl-alpha-D-glucosamine 1-phosphate from alpha-D-glucosamine 6-phosphate (route I): step 2/2.</text>
</comment>
<dbReference type="Proteomes" id="UP000031056">
    <property type="component" value="Unassembled WGS sequence"/>
</dbReference>
<evidence type="ECO:0000256" key="9">
    <source>
        <dbReference type="ARBA" id="ARBA00031926"/>
    </source>
</evidence>
<dbReference type="FunCoup" id="A0A0B2UMW2">
    <property type="interactions" value="46"/>
</dbReference>
<keyword evidence="16" id="KW-1185">Reference proteome</keyword>
<comment type="catalytic activity">
    <reaction evidence="1">
        <text>N-acetyl-alpha-D-glucosamine 1-phosphate = N-acetyl-D-glucosamine 6-phosphate</text>
        <dbReference type="Rhea" id="RHEA:23804"/>
        <dbReference type="ChEBI" id="CHEBI:57513"/>
        <dbReference type="ChEBI" id="CHEBI:57776"/>
        <dbReference type="EC" id="5.4.2.3"/>
    </reaction>
</comment>
<dbReference type="GO" id="GO:0004610">
    <property type="term" value="F:phosphoacetylglucosamine mutase activity"/>
    <property type="evidence" value="ECO:0007669"/>
    <property type="project" value="UniProtKB-EC"/>
</dbReference>
<dbReference type="InterPro" id="IPR049023">
    <property type="entry name" value="AMG1_II"/>
</dbReference>
<dbReference type="Pfam" id="PF21404">
    <property type="entry name" value="AMG1_III"/>
    <property type="match status" value="1"/>
</dbReference>
<comment type="caution">
    <text evidence="15">The sequence shown here is derived from an EMBL/GenBank/DDBJ whole genome shotgun (WGS) entry which is preliminary data.</text>
</comment>
<dbReference type="GO" id="GO:0005975">
    <property type="term" value="P:carbohydrate metabolic process"/>
    <property type="evidence" value="ECO:0007669"/>
    <property type="project" value="InterPro"/>
</dbReference>
<dbReference type="GeneID" id="26260897"/>
<evidence type="ECO:0000256" key="7">
    <source>
        <dbReference type="ARBA" id="ARBA00022842"/>
    </source>
</evidence>
<accession>A0A0B2UMW2</accession>
<dbReference type="HOGENOM" id="CLU_022890_1_0_1"/>
<dbReference type="Gene3D" id="3.30.310.50">
    <property type="entry name" value="Alpha-D-phosphohexomutase, C-terminal domain"/>
    <property type="match status" value="1"/>
</dbReference>
<dbReference type="RefSeq" id="XP_014564444.1">
    <property type="nucleotide sequence ID" value="XM_014708958.1"/>
</dbReference>
<dbReference type="EMBL" id="JOKQ01000001">
    <property type="protein sequence ID" value="KHN70402.1"/>
    <property type="molecule type" value="Genomic_DNA"/>
</dbReference>
<dbReference type="FunFam" id="3.40.120.10:FF:000013">
    <property type="entry name" value="Phosphoacetylglucosamine mutase"/>
    <property type="match status" value="1"/>
</dbReference>
<dbReference type="SUPFAM" id="SSF53738">
    <property type="entry name" value="Phosphoglucomutase, first 3 domains"/>
    <property type="match status" value="4"/>
</dbReference>
<evidence type="ECO:0000313" key="15">
    <source>
        <dbReference type="EMBL" id="KHN70402.1"/>
    </source>
</evidence>
<feature type="domain" description="Alpha-D-phosphohexomutase alpha/beta/alpha" evidence="12">
    <location>
        <begin position="105"/>
        <end position="177"/>
    </location>
</feature>
<dbReference type="InParanoid" id="A0A0B2UMW2"/>
<dbReference type="InterPro" id="IPR016066">
    <property type="entry name" value="A-D-PHexomutase_CS"/>
</dbReference>
<dbReference type="InterPro" id="IPR005844">
    <property type="entry name" value="A-D-PHexomutase_a/b/a-I"/>
</dbReference>
<dbReference type="OrthoDB" id="1928at2759"/>
<evidence type="ECO:0000256" key="3">
    <source>
        <dbReference type="ARBA" id="ARBA00004865"/>
    </source>
</evidence>
<proteinExistence type="inferred from homology"/>
<evidence type="ECO:0000259" key="12">
    <source>
        <dbReference type="Pfam" id="PF02878"/>
    </source>
</evidence>
<dbReference type="SUPFAM" id="SSF55957">
    <property type="entry name" value="Phosphoglucomutase, C-terminal domain"/>
    <property type="match status" value="1"/>
</dbReference>
<comment type="cofactor">
    <cofactor evidence="2">
        <name>Mg(2+)</name>
        <dbReference type="ChEBI" id="CHEBI:18420"/>
    </cofactor>
</comment>
<dbReference type="GO" id="GO:0000287">
    <property type="term" value="F:magnesium ion binding"/>
    <property type="evidence" value="ECO:0007669"/>
    <property type="project" value="InterPro"/>
</dbReference>
<organism evidence="15 16">
    <name type="scientific">Ordospora colligata OC4</name>
    <dbReference type="NCBI Taxonomy" id="1354746"/>
    <lineage>
        <taxon>Eukaryota</taxon>
        <taxon>Fungi</taxon>
        <taxon>Fungi incertae sedis</taxon>
        <taxon>Microsporidia</taxon>
        <taxon>Ordosporidae</taxon>
        <taxon>Ordospora</taxon>
    </lineage>
</organism>
<evidence type="ECO:0000256" key="8">
    <source>
        <dbReference type="ARBA" id="ARBA00023235"/>
    </source>
</evidence>
<feature type="domain" description="Alpha-D-phosphohexomutase alpha/beta/alpha" evidence="12">
    <location>
        <begin position="55"/>
        <end position="86"/>
    </location>
</feature>
<protein>
    <recommendedName>
        <fullName evidence="5">phosphoacetylglucosamine mutase</fullName>
        <ecNumber evidence="5">5.4.2.3</ecNumber>
    </recommendedName>
    <alternativeName>
        <fullName evidence="10">Acetylglucosamine phosphomutase</fullName>
    </alternativeName>
    <alternativeName>
        <fullName evidence="9">N-acetylglucosamine-phosphate mutase</fullName>
    </alternativeName>
</protein>
<dbReference type="InterPro" id="IPR036900">
    <property type="entry name" value="A-D-PHexomutase_C_sf"/>
</dbReference>
<dbReference type="InterPro" id="IPR005843">
    <property type="entry name" value="A-D-PHexomutase_C"/>
</dbReference>
<dbReference type="PROSITE" id="PS00710">
    <property type="entry name" value="PGM_PMM"/>
    <property type="match status" value="1"/>
</dbReference>
<dbReference type="Pfam" id="PF02878">
    <property type="entry name" value="PGM_PMM_I"/>
    <property type="match status" value="2"/>
</dbReference>
<feature type="domain" description="Phosphoacetylglucosamine mutase AMG1" evidence="13">
    <location>
        <begin position="297"/>
        <end position="424"/>
    </location>
</feature>
<evidence type="ECO:0000256" key="4">
    <source>
        <dbReference type="ARBA" id="ARBA00010231"/>
    </source>
</evidence>
<dbReference type="VEuPathDB" id="MicrosporidiaDB:M896_010540"/>
<dbReference type="EC" id="5.4.2.3" evidence="5"/>
<evidence type="ECO:0000256" key="6">
    <source>
        <dbReference type="ARBA" id="ARBA00022723"/>
    </source>
</evidence>
<comment type="similarity">
    <text evidence="4">Belongs to the phosphohexose mutase family.</text>
</comment>
<feature type="domain" description="Phosphoacetylglucosamine mutase AMG1" evidence="14">
    <location>
        <begin position="202"/>
        <end position="284"/>
    </location>
</feature>
<dbReference type="GO" id="GO:0006048">
    <property type="term" value="P:UDP-N-acetylglucosamine biosynthetic process"/>
    <property type="evidence" value="ECO:0007669"/>
    <property type="project" value="TreeGrafter"/>
</dbReference>
<dbReference type="InterPro" id="IPR049022">
    <property type="entry name" value="AMG1_III"/>
</dbReference>
<dbReference type="STRING" id="1354746.A0A0B2UMW2"/>
<evidence type="ECO:0000259" key="11">
    <source>
        <dbReference type="Pfam" id="PF00408"/>
    </source>
</evidence>
<evidence type="ECO:0000256" key="10">
    <source>
        <dbReference type="ARBA" id="ARBA00032065"/>
    </source>
</evidence>
<sequence>MDKILLSDDNLRKPSKPAYYGTAGYRSKDSDQNNIMCRASLIAYLRSTTLAGKVIGVMITASHNPVEHNGIKIIDHTGNMLDEKWEQHSDVLVNCEDKDLPRVMRKILMSFSNQTELGEGVRGHVVLGRDTRESGVSICKNIASVLGKLNCTVDDYGVVTTPELHFLVRRSNLEDKIVEKEEYTASLVNNFRKLVSNTGLNFKMAVDTANGVAGIELDELKKSLGGDLRCRVLNDANGILNLDCGADFVKTKNRAPKLEVLESAGFSVSTDEICASFDGDADRLMFFTGPTRTRIFDGDFQAVFLAFFIKQHLDAIDSKMSMGVVLSHYSNDAAIGLLRSNSFDVVLAQTGVKNFVNAARAFDVGVYFEPNGHGSVYFSQAFFDEIAEGTSKHHEILKAVSGLFDPCVGDAVANFLVFKGIMASANDLSKFKENPSRLHTVVIKDKNSIKVNLNNRVLEPKGLQEMIDAEMANFKGRSFVRPSGTENVVRIYAECSDSDNTDLLCLNVATHVYTMCEGVGNLPEIDYTK</sequence>
<evidence type="ECO:0000259" key="13">
    <source>
        <dbReference type="Pfam" id="PF21404"/>
    </source>
</evidence>
<gene>
    <name evidence="15" type="ORF">M896_010540</name>
</gene>
<evidence type="ECO:0000259" key="14">
    <source>
        <dbReference type="Pfam" id="PF21405"/>
    </source>
</evidence>
<dbReference type="InterPro" id="IPR016055">
    <property type="entry name" value="A-D-PHexomutase_a/b/a-I/II/III"/>
</dbReference>
<dbReference type="Gene3D" id="3.40.120.10">
    <property type="entry name" value="Alpha-D-Glucose-1,6-Bisphosphate, subunit A, domain 3"/>
    <property type="match status" value="3"/>
</dbReference>
<dbReference type="Pfam" id="PF21405">
    <property type="entry name" value="AMG1_II"/>
    <property type="match status" value="1"/>
</dbReference>
<dbReference type="Pfam" id="PF00408">
    <property type="entry name" value="PGM_PMM_IV"/>
    <property type="match status" value="1"/>
</dbReference>
<dbReference type="PANTHER" id="PTHR45955">
    <property type="entry name" value="PHOSPHOACETYLGLUCOSAMINE MUTASE"/>
    <property type="match status" value="1"/>
</dbReference>
<feature type="domain" description="Alpha-D-phosphohexomutase C-terminal" evidence="11">
    <location>
        <begin position="475"/>
        <end position="506"/>
    </location>
</feature>